<dbReference type="RefSeq" id="WP_197104096.1">
    <property type="nucleotide sequence ID" value="NZ_JACCEL010000007.1"/>
</dbReference>
<keyword evidence="4" id="KW-0378">Hydrolase</keyword>
<dbReference type="InterPro" id="IPR045155">
    <property type="entry name" value="Beta-lactam_cat"/>
</dbReference>
<feature type="compositionally biased region" description="Acidic residues" evidence="1">
    <location>
        <begin position="99"/>
        <end position="114"/>
    </location>
</feature>
<accession>A0ABS0LIT8</accession>
<feature type="region of interest" description="Disordered" evidence="1">
    <location>
        <begin position="32"/>
        <end position="193"/>
    </location>
</feature>
<keyword evidence="2" id="KW-0812">Transmembrane</keyword>
<organism evidence="4 5">
    <name type="scientific">Ruoffia tabacinasalis</name>
    <dbReference type="NCBI Taxonomy" id="87458"/>
    <lineage>
        <taxon>Bacteria</taxon>
        <taxon>Bacillati</taxon>
        <taxon>Bacillota</taxon>
        <taxon>Bacilli</taxon>
        <taxon>Lactobacillales</taxon>
        <taxon>Aerococcaceae</taxon>
        <taxon>Ruoffia</taxon>
    </lineage>
</organism>
<sequence>MQNNQNLRWGLIILIVIGFTFILYLNYDSNGEAPSKTSTQEVSSQPNQSSEETIANSSEASSQTDESEQESESDVERTLDVDTTNQSNRVAVVPSQSSEESESSTENSSDEEGTETSLSSSESESQEENETSESDSEAIVASSESSSEDENTEEDETSESESEASSASSDSSSEDESQEEDESTESSSESELTFDDIYQTDLMEENGIEPLDLDAYENMADVIDQTLTEFNVNSSEISLAYYNFHNEEHYYLNENELFTAASITKVPLSALYIDLINSGEYQLDSELDYSEALFEAGAGNITNGPLENSYRIEELITEAVTHSDNTAMNILKAEYDKEFGNFREDILTFAGIDEKPEDFLNNNLSSAYITEQVLIKIAQDESYSDLINLMFETSPAQLFTSYVNNEMMANKFGRYEQAVNDSGIYYENNQPQYALVVLSDNINQADQFLEVMNLRVNQWFRAHN</sequence>
<dbReference type="PANTHER" id="PTHR35333">
    <property type="entry name" value="BETA-LACTAMASE"/>
    <property type="match status" value="1"/>
</dbReference>
<proteinExistence type="predicted"/>
<comment type="caution">
    <text evidence="4">The sequence shown here is derived from an EMBL/GenBank/DDBJ whole genome shotgun (WGS) entry which is preliminary data.</text>
</comment>
<dbReference type="Pfam" id="PF13354">
    <property type="entry name" value="Beta-lactamase2"/>
    <property type="match status" value="1"/>
</dbReference>
<dbReference type="Proteomes" id="UP000823401">
    <property type="component" value="Unassembled WGS sequence"/>
</dbReference>
<name>A0ABS0LIT8_9LACT</name>
<feature type="compositionally biased region" description="Acidic residues" evidence="1">
    <location>
        <begin position="146"/>
        <end position="162"/>
    </location>
</feature>
<evidence type="ECO:0000256" key="2">
    <source>
        <dbReference type="SAM" id="Phobius"/>
    </source>
</evidence>
<protein>
    <submittedName>
        <fullName evidence="4">Serine hydrolase</fullName>
    </submittedName>
</protein>
<feature type="compositionally biased region" description="Acidic residues" evidence="1">
    <location>
        <begin position="172"/>
        <end position="184"/>
    </location>
</feature>
<evidence type="ECO:0000313" key="4">
    <source>
        <dbReference type="EMBL" id="MBG9977967.1"/>
    </source>
</evidence>
<evidence type="ECO:0000259" key="3">
    <source>
        <dbReference type="Pfam" id="PF13354"/>
    </source>
</evidence>
<dbReference type="InterPro" id="IPR012338">
    <property type="entry name" value="Beta-lactam/transpept-like"/>
</dbReference>
<feature type="transmembrane region" description="Helical" evidence="2">
    <location>
        <begin position="7"/>
        <end position="27"/>
    </location>
</feature>
<feature type="compositionally biased region" description="Acidic residues" evidence="1">
    <location>
        <begin position="124"/>
        <end position="136"/>
    </location>
</feature>
<dbReference type="InterPro" id="IPR000871">
    <property type="entry name" value="Beta-lactam_class-A"/>
</dbReference>
<dbReference type="EMBL" id="JACCEL010000007">
    <property type="protein sequence ID" value="MBG9977967.1"/>
    <property type="molecule type" value="Genomic_DNA"/>
</dbReference>
<dbReference type="PANTHER" id="PTHR35333:SF3">
    <property type="entry name" value="BETA-LACTAMASE-TYPE TRANSPEPTIDASE FOLD CONTAINING PROTEIN"/>
    <property type="match status" value="1"/>
</dbReference>
<dbReference type="Gene3D" id="3.40.710.10">
    <property type="entry name" value="DD-peptidase/beta-lactamase superfamily"/>
    <property type="match status" value="1"/>
</dbReference>
<keyword evidence="2" id="KW-1133">Transmembrane helix</keyword>
<keyword evidence="5" id="KW-1185">Reference proteome</keyword>
<keyword evidence="2" id="KW-0472">Membrane</keyword>
<gene>
    <name evidence="4" type="ORF">HYQ42_04125</name>
</gene>
<feature type="compositionally biased region" description="Polar residues" evidence="1">
    <location>
        <begin position="35"/>
        <end position="56"/>
    </location>
</feature>
<reference evidence="4 5" key="1">
    <citation type="submission" date="2020-07" db="EMBL/GenBank/DDBJ databases">
        <title>Facklamia lactis sp. nov., isolated from raw milk.</title>
        <authorList>
            <person name="Doll E.V."/>
            <person name="Huptas C."/>
            <person name="Staib L."/>
            <person name="Wenning M."/>
            <person name="Scherer S."/>
        </authorList>
    </citation>
    <scope>NUCLEOTIDE SEQUENCE [LARGE SCALE GENOMIC DNA]</scope>
    <source>
        <strain evidence="4 5">DSM 104272</strain>
    </source>
</reference>
<dbReference type="GO" id="GO:0016787">
    <property type="term" value="F:hydrolase activity"/>
    <property type="evidence" value="ECO:0007669"/>
    <property type="project" value="UniProtKB-KW"/>
</dbReference>
<evidence type="ECO:0000313" key="5">
    <source>
        <dbReference type="Proteomes" id="UP000823401"/>
    </source>
</evidence>
<dbReference type="SUPFAM" id="SSF56601">
    <property type="entry name" value="beta-lactamase/transpeptidase-like"/>
    <property type="match status" value="1"/>
</dbReference>
<feature type="domain" description="Beta-lactamase class A catalytic" evidence="3">
    <location>
        <begin position="240"/>
        <end position="438"/>
    </location>
</feature>
<evidence type="ECO:0000256" key="1">
    <source>
        <dbReference type="SAM" id="MobiDB-lite"/>
    </source>
</evidence>